<dbReference type="Pfam" id="PF10604">
    <property type="entry name" value="Polyketide_cyc2"/>
    <property type="match status" value="1"/>
</dbReference>
<dbReference type="RefSeq" id="WP_310303802.1">
    <property type="nucleotide sequence ID" value="NZ_BAAAPS010000003.1"/>
</dbReference>
<dbReference type="Proteomes" id="UP001183648">
    <property type="component" value="Unassembled WGS sequence"/>
</dbReference>
<organism evidence="1 2">
    <name type="scientific">Nocardioides marmoribigeumensis</name>
    <dbReference type="NCBI Taxonomy" id="433649"/>
    <lineage>
        <taxon>Bacteria</taxon>
        <taxon>Bacillati</taxon>
        <taxon>Actinomycetota</taxon>
        <taxon>Actinomycetes</taxon>
        <taxon>Propionibacteriales</taxon>
        <taxon>Nocardioidaceae</taxon>
        <taxon>Nocardioides</taxon>
    </lineage>
</organism>
<dbReference type="InterPro" id="IPR023393">
    <property type="entry name" value="START-like_dom_sf"/>
</dbReference>
<protein>
    <recommendedName>
        <fullName evidence="3">SRPBCC domain-containing protein</fullName>
    </recommendedName>
</protein>
<dbReference type="InterPro" id="IPR019587">
    <property type="entry name" value="Polyketide_cyclase/dehydratase"/>
</dbReference>
<comment type="caution">
    <text evidence="1">The sequence shown here is derived from an EMBL/GenBank/DDBJ whole genome shotgun (WGS) entry which is preliminary data.</text>
</comment>
<evidence type="ECO:0008006" key="3">
    <source>
        <dbReference type="Google" id="ProtNLM"/>
    </source>
</evidence>
<evidence type="ECO:0000313" key="1">
    <source>
        <dbReference type="EMBL" id="MDR7363421.1"/>
    </source>
</evidence>
<gene>
    <name evidence="1" type="ORF">J2S63_002974</name>
</gene>
<accession>A0ABU2BYD0</accession>
<dbReference type="Gene3D" id="3.30.530.20">
    <property type="match status" value="1"/>
</dbReference>
<name>A0ABU2BYD0_9ACTN</name>
<dbReference type="SUPFAM" id="SSF55961">
    <property type="entry name" value="Bet v1-like"/>
    <property type="match status" value="1"/>
</dbReference>
<evidence type="ECO:0000313" key="2">
    <source>
        <dbReference type="Proteomes" id="UP001183648"/>
    </source>
</evidence>
<reference evidence="1 2" key="1">
    <citation type="submission" date="2023-07" db="EMBL/GenBank/DDBJ databases">
        <title>Sequencing the genomes of 1000 actinobacteria strains.</title>
        <authorList>
            <person name="Klenk H.-P."/>
        </authorList>
    </citation>
    <scope>NUCLEOTIDE SEQUENCE [LARGE SCALE GENOMIC DNA]</scope>
    <source>
        <strain evidence="1 2">DSM 19426</strain>
    </source>
</reference>
<keyword evidence="2" id="KW-1185">Reference proteome</keyword>
<dbReference type="CDD" id="cd07822">
    <property type="entry name" value="SRPBCC_4"/>
    <property type="match status" value="1"/>
</dbReference>
<dbReference type="EMBL" id="JAVDYG010000001">
    <property type="protein sequence ID" value="MDR7363421.1"/>
    <property type="molecule type" value="Genomic_DNA"/>
</dbReference>
<proteinExistence type="predicted"/>
<sequence length="155" mass="17091">MRTPEAHVEIDAPIEVVWSVMTDTAAYAEWNSFVREAQCPSPPSVGDPIVLHVEFTPGGRRITSPERISAVEPPAGEGTRTALLSYVFEGWPARLGLVRGVRHQRLTQEPGGPTRYDTVEEFRGPLVPLAGPKRVQAGFERHAADLKRRAESLAR</sequence>